<dbReference type="EMBL" id="JBFOLK010000005">
    <property type="protein sequence ID" value="KAL2511921.1"/>
    <property type="molecule type" value="Genomic_DNA"/>
</dbReference>
<dbReference type="InterPro" id="IPR000620">
    <property type="entry name" value="EamA_dom"/>
</dbReference>
<feature type="transmembrane region" description="Helical" evidence="7">
    <location>
        <begin position="318"/>
        <end position="337"/>
    </location>
</feature>
<name>A0ABD1TGP6_9LAMI</name>
<sequence>MSRYVRICNALHGLKPTLLMIVAQTIIAGINIVYKLATNDGMNLQVLVGYRFLFGAAFIVPIAFFAERKKRPKLTWMVLFQAFLCGIFGGALGQNLYVKSLALTSATFASATTNLIPAITFIVAVCLRLEKLGWHTKAGKAKVFGTILGIGGAMLLTFYKGPDINFWKTHINLLQTTTSHPKTEQTQSSRSGGHFLLGSLLALASCVCYSLWLIIQAKAAQRYPCPYSFTALMTILAAVQGVGYALCTERDWSQWKLGWNIRLLAVLFAGVFGSGVMFTLVAWCVRMRGPLFVSIFNPLMLLLVAIVGSLLLNEDLHLGTVLGAILIVFGLYIVLWGKGKELKRVSQLMPEKSSEDHDGQVEINISSSTPNNGSNHGSRCSGSGGKEISEEKEEEEEDRGHSRASSDVLGGLYIPDPIRLDKIICHFAASGHRNGYRPARSGRGGREDSAPRGGSGATPLKENSDFSACVESSIIRTGPARPVQPVKPGTGPKTGLVM</sequence>
<feature type="domain" description="EamA" evidence="8">
    <location>
        <begin position="197"/>
        <end position="335"/>
    </location>
</feature>
<reference evidence="10" key="1">
    <citation type="submission" date="2024-07" db="EMBL/GenBank/DDBJ databases">
        <title>Two chromosome-level genome assemblies of Korean endemic species Abeliophyllum distichum and Forsythia ovata (Oleaceae).</title>
        <authorList>
            <person name="Jang H."/>
        </authorList>
    </citation>
    <scope>NUCLEOTIDE SEQUENCE [LARGE SCALE GENOMIC DNA]</scope>
</reference>
<feature type="domain" description="EamA" evidence="8">
    <location>
        <begin position="18"/>
        <end position="157"/>
    </location>
</feature>
<accession>A0ABD1TGP6</accession>
<comment type="similarity">
    <text evidence="2">Belongs to the drug/metabolite transporter (DMT) superfamily. Plant drug/metabolite exporter (P-DME) (TC 2.A.7.4) family.</text>
</comment>
<feature type="transmembrane region" description="Helical" evidence="7">
    <location>
        <begin position="141"/>
        <end position="159"/>
    </location>
</feature>
<dbReference type="Pfam" id="PF00892">
    <property type="entry name" value="EamA"/>
    <property type="match status" value="2"/>
</dbReference>
<feature type="transmembrane region" description="Helical" evidence="7">
    <location>
        <begin position="195"/>
        <end position="215"/>
    </location>
</feature>
<feature type="transmembrane region" description="Helical" evidence="7">
    <location>
        <begin position="12"/>
        <end position="34"/>
    </location>
</feature>
<dbReference type="PANTHER" id="PTHR31218">
    <property type="entry name" value="WAT1-RELATED PROTEIN"/>
    <property type="match status" value="1"/>
</dbReference>
<evidence type="ECO:0000313" key="9">
    <source>
        <dbReference type="EMBL" id="KAL2511921.1"/>
    </source>
</evidence>
<feature type="transmembrane region" description="Helical" evidence="7">
    <location>
        <begin position="261"/>
        <end position="284"/>
    </location>
</feature>
<evidence type="ECO:0000256" key="4">
    <source>
        <dbReference type="ARBA" id="ARBA00022989"/>
    </source>
</evidence>
<keyword evidence="10" id="KW-1185">Reference proteome</keyword>
<feature type="region of interest" description="Disordered" evidence="6">
    <location>
        <begin position="350"/>
        <end position="408"/>
    </location>
</feature>
<comment type="subcellular location">
    <subcellularLocation>
        <location evidence="1">Membrane</location>
        <topology evidence="1">Multi-pass membrane protein</topology>
    </subcellularLocation>
</comment>
<dbReference type="InterPro" id="IPR037185">
    <property type="entry name" value="EmrE-like"/>
</dbReference>
<feature type="region of interest" description="Disordered" evidence="6">
    <location>
        <begin position="433"/>
        <end position="498"/>
    </location>
</feature>
<dbReference type="Proteomes" id="UP001604336">
    <property type="component" value="Unassembled WGS sequence"/>
</dbReference>
<dbReference type="SUPFAM" id="SSF103481">
    <property type="entry name" value="Multidrug resistance efflux transporter EmrE"/>
    <property type="match status" value="2"/>
</dbReference>
<dbReference type="AlphaFoldDB" id="A0ABD1TGP6"/>
<evidence type="ECO:0000256" key="2">
    <source>
        <dbReference type="ARBA" id="ARBA00007635"/>
    </source>
</evidence>
<evidence type="ECO:0000313" key="10">
    <source>
        <dbReference type="Proteomes" id="UP001604336"/>
    </source>
</evidence>
<feature type="transmembrane region" description="Helical" evidence="7">
    <location>
        <begin position="227"/>
        <end position="246"/>
    </location>
</feature>
<evidence type="ECO:0000256" key="6">
    <source>
        <dbReference type="SAM" id="MobiDB-lite"/>
    </source>
</evidence>
<keyword evidence="3 7" id="KW-0812">Transmembrane</keyword>
<keyword evidence="5 7" id="KW-0472">Membrane</keyword>
<evidence type="ECO:0000259" key="8">
    <source>
        <dbReference type="Pfam" id="PF00892"/>
    </source>
</evidence>
<feature type="compositionally biased region" description="Polar residues" evidence="6">
    <location>
        <begin position="363"/>
        <end position="380"/>
    </location>
</feature>
<evidence type="ECO:0000256" key="3">
    <source>
        <dbReference type="ARBA" id="ARBA00022692"/>
    </source>
</evidence>
<feature type="transmembrane region" description="Helical" evidence="7">
    <location>
        <begin position="46"/>
        <end position="66"/>
    </location>
</feature>
<feature type="transmembrane region" description="Helical" evidence="7">
    <location>
        <begin position="291"/>
        <end position="312"/>
    </location>
</feature>
<evidence type="ECO:0000256" key="7">
    <source>
        <dbReference type="SAM" id="Phobius"/>
    </source>
</evidence>
<evidence type="ECO:0000256" key="1">
    <source>
        <dbReference type="ARBA" id="ARBA00004141"/>
    </source>
</evidence>
<feature type="transmembrane region" description="Helical" evidence="7">
    <location>
        <begin position="78"/>
        <end position="97"/>
    </location>
</feature>
<feature type="transmembrane region" description="Helical" evidence="7">
    <location>
        <begin position="109"/>
        <end position="129"/>
    </location>
</feature>
<evidence type="ECO:0000256" key="5">
    <source>
        <dbReference type="ARBA" id="ARBA00023136"/>
    </source>
</evidence>
<proteinExistence type="inferred from homology"/>
<keyword evidence="4 7" id="KW-1133">Transmembrane helix</keyword>
<dbReference type="GO" id="GO:0016020">
    <property type="term" value="C:membrane"/>
    <property type="evidence" value="ECO:0007669"/>
    <property type="project" value="UniProtKB-SubCell"/>
</dbReference>
<organism evidence="9 10">
    <name type="scientific">Abeliophyllum distichum</name>
    <dbReference type="NCBI Taxonomy" id="126358"/>
    <lineage>
        <taxon>Eukaryota</taxon>
        <taxon>Viridiplantae</taxon>
        <taxon>Streptophyta</taxon>
        <taxon>Embryophyta</taxon>
        <taxon>Tracheophyta</taxon>
        <taxon>Spermatophyta</taxon>
        <taxon>Magnoliopsida</taxon>
        <taxon>eudicotyledons</taxon>
        <taxon>Gunneridae</taxon>
        <taxon>Pentapetalae</taxon>
        <taxon>asterids</taxon>
        <taxon>lamiids</taxon>
        <taxon>Lamiales</taxon>
        <taxon>Oleaceae</taxon>
        <taxon>Forsythieae</taxon>
        <taxon>Abeliophyllum</taxon>
    </lineage>
</organism>
<protein>
    <submittedName>
        <fullName evidence="9">WAT1-related protein</fullName>
    </submittedName>
</protein>
<comment type="caution">
    <text evidence="9">The sequence shown here is derived from an EMBL/GenBank/DDBJ whole genome shotgun (WGS) entry which is preliminary data.</text>
</comment>
<dbReference type="InterPro" id="IPR030184">
    <property type="entry name" value="WAT1-related"/>
</dbReference>
<gene>
    <name evidence="9" type="ORF">Adt_17521</name>
</gene>